<gene>
    <name evidence="1" type="ORF">FBF83_00375</name>
</gene>
<accession>A0A4U1MJM7</accession>
<dbReference type="InterPro" id="IPR008930">
    <property type="entry name" value="Terpenoid_cyclase/PrenylTrfase"/>
</dbReference>
<name>A0A4U1MJM7_9BACL</name>
<evidence type="ECO:0000313" key="2">
    <source>
        <dbReference type="Proteomes" id="UP000310541"/>
    </source>
</evidence>
<dbReference type="OrthoDB" id="3286086at2"/>
<organism evidence="1 2">
    <name type="scientific">Guptibacillus hwajinpoensis</name>
    <dbReference type="NCBI Taxonomy" id="208199"/>
    <lineage>
        <taxon>Bacteria</taxon>
        <taxon>Bacillati</taxon>
        <taxon>Bacillota</taxon>
        <taxon>Bacilli</taxon>
        <taxon>Bacillales</taxon>
        <taxon>Guptibacillaceae</taxon>
        <taxon>Guptibacillus</taxon>
    </lineage>
</organism>
<dbReference type="SUPFAM" id="SSF48239">
    <property type="entry name" value="Terpenoid cyclases/Protein prenyltransferases"/>
    <property type="match status" value="1"/>
</dbReference>
<proteinExistence type="predicted"/>
<dbReference type="AlphaFoldDB" id="A0A4U1MJM7"/>
<reference evidence="1 2" key="1">
    <citation type="submission" date="2019-04" db="EMBL/GenBank/DDBJ databases">
        <title>Genome sequence of Bacillus hwajinpoensis strain Y2.</title>
        <authorList>
            <person name="Fair J.L."/>
            <person name="Maclea K.S."/>
        </authorList>
    </citation>
    <scope>NUCLEOTIDE SEQUENCE [LARGE SCALE GENOMIC DNA]</scope>
    <source>
        <strain evidence="1 2">Y2</strain>
    </source>
</reference>
<evidence type="ECO:0000313" key="1">
    <source>
        <dbReference type="EMBL" id="TKD71303.1"/>
    </source>
</evidence>
<dbReference type="RefSeq" id="WP_136945181.1">
    <property type="nucleotide sequence ID" value="NZ_SWFM01000001.1"/>
</dbReference>
<comment type="caution">
    <text evidence="1">The sequence shown here is derived from an EMBL/GenBank/DDBJ whole genome shotgun (WGS) entry which is preliminary data.</text>
</comment>
<dbReference type="EMBL" id="SWFM01000001">
    <property type="protein sequence ID" value="TKD71303.1"/>
    <property type="molecule type" value="Genomic_DNA"/>
</dbReference>
<protein>
    <submittedName>
        <fullName evidence="1">Uncharacterized protein</fullName>
    </submittedName>
</protein>
<dbReference type="Proteomes" id="UP000310541">
    <property type="component" value="Unassembled WGS sequence"/>
</dbReference>
<sequence>MKKLSKKDFQKACSFVESYARPIDRSFLSFWKEEASAEEVLHELEAFRNSDGGFGHSLEPDFRLKESSPMATTVAFQYMNKIGVSKNHPFVKDGIEYFMNTLNTKKERWIAVSDNVNDVPHAPWWHVSGNENRYSANPDAEIVGYLLYYGDDNNDLANGMLSKVLDHLEKLNEYEIHEVLCYLRLARLVGGEEEECIIKKIHNKLPLIIDPPEKWDHYGVQPVVLAESDQSPFAEELNQELHVNLDYIVDKQLADGSFEPNWEWGQYEDEWKKAKGEWKGYLTVQQLIVLSQFGRIES</sequence>